<dbReference type="Pfam" id="PF10116">
    <property type="entry name" value="Host_attach"/>
    <property type="match status" value="1"/>
</dbReference>
<accession>A0ABN4XF67</accession>
<evidence type="ECO:0000256" key="1">
    <source>
        <dbReference type="SAM" id="MobiDB-lite"/>
    </source>
</evidence>
<dbReference type="RefSeq" id="WP_075776583.1">
    <property type="nucleotide sequence ID" value="NZ_CP019437.1"/>
</dbReference>
<evidence type="ECO:0000313" key="3">
    <source>
        <dbReference type="Proteomes" id="UP000185622"/>
    </source>
</evidence>
<protein>
    <recommendedName>
        <fullName evidence="4">Protein required for attachment to host cells</fullName>
    </recommendedName>
</protein>
<evidence type="ECO:0000313" key="2">
    <source>
        <dbReference type="EMBL" id="AQS48073.1"/>
    </source>
</evidence>
<feature type="region of interest" description="Disordered" evidence="1">
    <location>
        <begin position="35"/>
        <end position="69"/>
    </location>
</feature>
<gene>
    <name evidence="2" type="ORF">BMG03_09860</name>
</gene>
<proteinExistence type="predicted"/>
<name>A0ABN4XF67_9RHOB</name>
<dbReference type="EMBL" id="CP019437">
    <property type="protein sequence ID" value="AQS48073.1"/>
    <property type="molecule type" value="Genomic_DNA"/>
</dbReference>
<keyword evidence="3" id="KW-1185">Reference proteome</keyword>
<sequence>MPQPKKIEWIVVMNSASAHVLADAEGHALVFELESPHARPRDRDRDRAGRSFAIGSPGRRAAMAPHGDPSHVQELAFARDLSDRLERSLGEGEFDTLVLVAPPRMLGAMREAMPDSLAARVSREIRSNLASLSPNQFREKLQEALKVT</sequence>
<dbReference type="Proteomes" id="UP000185622">
    <property type="component" value="Chromosome"/>
</dbReference>
<organism evidence="2 3">
    <name type="scientific">Thioclava nitratireducens</name>
    <dbReference type="NCBI Taxonomy" id="1915078"/>
    <lineage>
        <taxon>Bacteria</taxon>
        <taxon>Pseudomonadati</taxon>
        <taxon>Pseudomonadota</taxon>
        <taxon>Alphaproteobacteria</taxon>
        <taxon>Rhodobacterales</taxon>
        <taxon>Paracoccaceae</taxon>
        <taxon>Thioclava</taxon>
    </lineage>
</organism>
<evidence type="ECO:0008006" key="4">
    <source>
        <dbReference type="Google" id="ProtNLM"/>
    </source>
</evidence>
<feature type="compositionally biased region" description="Basic and acidic residues" evidence="1">
    <location>
        <begin position="35"/>
        <end position="49"/>
    </location>
</feature>
<reference evidence="2 3" key="1">
    <citation type="submission" date="2017-01" db="EMBL/GenBank/DDBJ databases">
        <title>The complete genome sequence of a sulfur-oxidizing marine bacterium Thioclava sp. 25B10_4T.</title>
        <authorList>
            <person name="Liu Y."/>
            <person name="Lai Q."/>
            <person name="Shao Z."/>
        </authorList>
    </citation>
    <scope>NUCLEOTIDE SEQUENCE [LARGE SCALE GENOMIC DNA]</scope>
    <source>
        <strain evidence="2 3">25B10_4</strain>
    </source>
</reference>
<dbReference type="InterPro" id="IPR019291">
    <property type="entry name" value="Host_attachment_protein"/>
</dbReference>